<evidence type="ECO:0000256" key="1">
    <source>
        <dbReference type="ARBA" id="ARBA00093634"/>
    </source>
</evidence>
<dbReference type="GO" id="GO:0051082">
    <property type="term" value="F:unfolded protein binding"/>
    <property type="evidence" value="ECO:0007669"/>
    <property type="project" value="TreeGrafter"/>
</dbReference>
<proteinExistence type="predicted"/>
<dbReference type="Pfam" id="PF21730">
    <property type="entry name" value="Vma22_CCDC115"/>
    <property type="match status" value="1"/>
</dbReference>
<protein>
    <recommendedName>
        <fullName evidence="1">Vacuolar ATPase assembly protein VMA22</fullName>
    </recommendedName>
</protein>
<dbReference type="EMBL" id="HBIO01009564">
    <property type="protein sequence ID" value="CAE0462531.1"/>
    <property type="molecule type" value="Transcribed_RNA"/>
</dbReference>
<dbReference type="InterPro" id="IPR040357">
    <property type="entry name" value="Vma22/CCDC115"/>
</dbReference>
<evidence type="ECO:0000313" key="3">
    <source>
        <dbReference type="EMBL" id="CAE0462531.1"/>
    </source>
</evidence>
<accession>A0A7S3V7H9</accession>
<feature type="compositionally biased region" description="Basic and acidic residues" evidence="2">
    <location>
        <begin position="122"/>
        <end position="133"/>
    </location>
</feature>
<sequence>MKSETPNLDVLTLLDDYISAHRDASSNLKSTIWNISKARRQKGGLGVGFSYSALDIREELRADVKLQCRKVSEPELVEESNHEKKPFVLDFRGVVVTNKDEDVVESQNIAICNTGLRRRKGKDSEKGEDKKWSTDSLDEVEQHKSLNIDPIELFGAFPPKELKLAQKKAKDAMKSYIEAANAAAVILKLIEE</sequence>
<dbReference type="GO" id="GO:0070072">
    <property type="term" value="P:vacuolar proton-transporting V-type ATPase complex assembly"/>
    <property type="evidence" value="ECO:0007669"/>
    <property type="project" value="InterPro"/>
</dbReference>
<gene>
    <name evidence="3" type="ORF">CDEB00056_LOCUS7372</name>
</gene>
<dbReference type="PANTHER" id="PTHR31996">
    <property type="entry name" value="COILED-COIL DOMAIN-CONTAINING PROTEIN 115"/>
    <property type="match status" value="1"/>
</dbReference>
<name>A0A7S3V7H9_9STRA</name>
<organism evidence="3">
    <name type="scientific">Chaetoceros debilis</name>
    <dbReference type="NCBI Taxonomy" id="122233"/>
    <lineage>
        <taxon>Eukaryota</taxon>
        <taxon>Sar</taxon>
        <taxon>Stramenopiles</taxon>
        <taxon>Ochrophyta</taxon>
        <taxon>Bacillariophyta</taxon>
        <taxon>Coscinodiscophyceae</taxon>
        <taxon>Chaetocerotophycidae</taxon>
        <taxon>Chaetocerotales</taxon>
        <taxon>Chaetocerotaceae</taxon>
        <taxon>Chaetoceros</taxon>
    </lineage>
</organism>
<evidence type="ECO:0000256" key="2">
    <source>
        <dbReference type="SAM" id="MobiDB-lite"/>
    </source>
</evidence>
<feature type="region of interest" description="Disordered" evidence="2">
    <location>
        <begin position="117"/>
        <end position="136"/>
    </location>
</feature>
<dbReference type="AlphaFoldDB" id="A0A7S3V7H9"/>
<reference evidence="3" key="1">
    <citation type="submission" date="2021-01" db="EMBL/GenBank/DDBJ databases">
        <authorList>
            <person name="Corre E."/>
            <person name="Pelletier E."/>
            <person name="Niang G."/>
            <person name="Scheremetjew M."/>
            <person name="Finn R."/>
            <person name="Kale V."/>
            <person name="Holt S."/>
            <person name="Cochrane G."/>
            <person name="Meng A."/>
            <person name="Brown T."/>
            <person name="Cohen L."/>
        </authorList>
    </citation>
    <scope>NUCLEOTIDE SEQUENCE</scope>
    <source>
        <strain evidence="3">MM31A-1</strain>
    </source>
</reference>
<dbReference type="PANTHER" id="PTHR31996:SF2">
    <property type="entry name" value="COILED-COIL DOMAIN-CONTAINING PROTEIN 115"/>
    <property type="match status" value="1"/>
</dbReference>